<reference evidence="2" key="1">
    <citation type="submission" date="2016-12" db="EMBL/GenBank/DDBJ databases">
        <authorList>
            <person name="Varghese N."/>
            <person name="Submissions S."/>
        </authorList>
    </citation>
    <scope>NUCLEOTIDE SEQUENCE [LARGE SCALE GENOMIC DNA]</scope>
    <source>
        <strain evidence="2">DSM 45599</strain>
    </source>
</reference>
<gene>
    <name evidence="1" type="ORF">SAMN04489832_7248</name>
</gene>
<dbReference type="EMBL" id="FSQT01000002">
    <property type="protein sequence ID" value="SIN44418.1"/>
    <property type="molecule type" value="Genomic_DNA"/>
</dbReference>
<dbReference type="Proteomes" id="UP000185124">
    <property type="component" value="Unassembled WGS sequence"/>
</dbReference>
<name>A0A1N6BDR1_9ACTN</name>
<accession>A0A1N6BDR1</accession>
<dbReference type="OrthoDB" id="7052039at2"/>
<protein>
    <submittedName>
        <fullName evidence="1">Uncharacterized protein</fullName>
    </submittedName>
</protein>
<dbReference type="AlphaFoldDB" id="A0A1N6BDR1"/>
<proteinExistence type="predicted"/>
<dbReference type="STRING" id="709881.SAMN04489832_7248"/>
<sequence length="58" mass="6122">MTTVSEDAGDGPRIHAFVVGIGYYPHCERYPPGTPEGRLAADLTAVTTAPASALARHR</sequence>
<dbReference type="RefSeq" id="WP_159451106.1">
    <property type="nucleotide sequence ID" value="NZ_FSQT01000002.1"/>
</dbReference>
<evidence type="ECO:0000313" key="2">
    <source>
        <dbReference type="Proteomes" id="UP000185124"/>
    </source>
</evidence>
<organism evidence="1 2">
    <name type="scientific">Micromonospora cremea</name>
    <dbReference type="NCBI Taxonomy" id="709881"/>
    <lineage>
        <taxon>Bacteria</taxon>
        <taxon>Bacillati</taxon>
        <taxon>Actinomycetota</taxon>
        <taxon>Actinomycetes</taxon>
        <taxon>Micromonosporales</taxon>
        <taxon>Micromonosporaceae</taxon>
        <taxon>Micromonospora</taxon>
    </lineage>
</organism>
<evidence type="ECO:0000313" key="1">
    <source>
        <dbReference type="EMBL" id="SIN44418.1"/>
    </source>
</evidence>
<keyword evidence="2" id="KW-1185">Reference proteome</keyword>